<feature type="transmembrane region" description="Helical" evidence="1">
    <location>
        <begin position="30"/>
        <end position="49"/>
    </location>
</feature>
<organism evidence="2 3">
    <name type="scientific">Streptococcus cuniculipharyngis</name>
    <dbReference type="NCBI Taxonomy" id="1562651"/>
    <lineage>
        <taxon>Bacteria</taxon>
        <taxon>Bacillati</taxon>
        <taxon>Bacillota</taxon>
        <taxon>Bacilli</taxon>
        <taxon>Lactobacillales</taxon>
        <taxon>Streptococcaceae</taxon>
        <taxon>Streptococcus</taxon>
    </lineage>
</organism>
<keyword evidence="3" id="KW-1185">Reference proteome</keyword>
<proteinExistence type="predicted"/>
<keyword evidence="1" id="KW-0472">Membrane</keyword>
<comment type="caution">
    <text evidence="2">The sequence shown here is derived from an EMBL/GenBank/DDBJ whole genome shotgun (WGS) entry which is preliminary data.</text>
</comment>
<evidence type="ECO:0000256" key="1">
    <source>
        <dbReference type="SAM" id="Phobius"/>
    </source>
</evidence>
<protein>
    <submittedName>
        <fullName evidence="2">Uncharacterized protein</fullName>
    </submittedName>
</protein>
<feature type="transmembrane region" description="Helical" evidence="1">
    <location>
        <begin position="55"/>
        <end position="73"/>
    </location>
</feature>
<dbReference type="Proteomes" id="UP000317430">
    <property type="component" value="Unassembled WGS sequence"/>
</dbReference>
<evidence type="ECO:0000313" key="2">
    <source>
        <dbReference type="EMBL" id="TWS97404.1"/>
    </source>
</evidence>
<evidence type="ECO:0000313" key="3">
    <source>
        <dbReference type="Proteomes" id="UP000317430"/>
    </source>
</evidence>
<dbReference type="RefSeq" id="WP_146567552.1">
    <property type="nucleotide sequence ID" value="NZ_VOHL01000004.1"/>
</dbReference>
<reference evidence="2 3" key="1">
    <citation type="submission" date="2019-08" db="EMBL/GenBank/DDBJ databases">
        <authorList>
            <person name="Lei W."/>
        </authorList>
    </citation>
    <scope>NUCLEOTIDE SEQUENCE [LARGE SCALE GENOMIC DNA]</scope>
    <source>
        <strain evidence="2 3">CCUG 66496</strain>
    </source>
</reference>
<name>A0A5C5SBQ4_9STRE</name>
<keyword evidence="1" id="KW-1133">Transmembrane helix</keyword>
<gene>
    <name evidence="2" type="ORF">FRX57_05645</name>
</gene>
<accession>A0A5C5SBQ4</accession>
<dbReference type="AlphaFoldDB" id="A0A5C5SBQ4"/>
<keyword evidence="1" id="KW-0812">Transmembrane</keyword>
<dbReference type="EMBL" id="VOHL01000004">
    <property type="protein sequence ID" value="TWS97404.1"/>
    <property type="molecule type" value="Genomic_DNA"/>
</dbReference>
<sequence>MKERSQLKPTLITDHTWPTNHMAIKSLAKVWLFLAGLLLLIIVVSPNLTLLTLPGFLMGLLSLCLAILGWVFLRFS</sequence>